<evidence type="ECO:0000256" key="1">
    <source>
        <dbReference type="SAM" id="SignalP"/>
    </source>
</evidence>
<feature type="signal peptide" evidence="1">
    <location>
        <begin position="1"/>
        <end position="22"/>
    </location>
</feature>
<dbReference type="AlphaFoldDB" id="A0AAJ0U509"/>
<keyword evidence="1" id="KW-0732">Signal</keyword>
<proteinExistence type="predicted"/>
<comment type="caution">
    <text evidence="2">The sequence shown here is derived from an EMBL/GenBank/DDBJ whole genome shotgun (WGS) entry which is preliminary data.</text>
</comment>
<protein>
    <recommendedName>
        <fullName evidence="4">Lipoprotein</fullName>
    </recommendedName>
</protein>
<accession>A0AAJ0U509</accession>
<dbReference type="EMBL" id="NRSJ01000021">
    <property type="protein sequence ID" value="MBK1705361.1"/>
    <property type="molecule type" value="Genomic_DNA"/>
</dbReference>
<dbReference type="Proteomes" id="UP001296776">
    <property type="component" value="Unassembled WGS sequence"/>
</dbReference>
<evidence type="ECO:0000313" key="2">
    <source>
        <dbReference type="EMBL" id="MBK1705361.1"/>
    </source>
</evidence>
<evidence type="ECO:0008006" key="4">
    <source>
        <dbReference type="Google" id="ProtNLM"/>
    </source>
</evidence>
<gene>
    <name evidence="2" type="ORF">CKO40_12590</name>
</gene>
<name>A0AAJ0U509_9GAMM</name>
<reference evidence="2" key="2">
    <citation type="journal article" date="2020" name="Microorganisms">
        <title>Osmotic Adaptation and Compatible Solute Biosynthesis of Phototrophic Bacteria as Revealed from Genome Analyses.</title>
        <authorList>
            <person name="Imhoff J.F."/>
            <person name="Rahn T."/>
            <person name="Kunzel S."/>
            <person name="Keller A."/>
            <person name="Neulinger S.C."/>
        </authorList>
    </citation>
    <scope>NUCLEOTIDE SEQUENCE</scope>
    <source>
        <strain evidence="2">DSM 11080</strain>
    </source>
</reference>
<organism evidence="2 3">
    <name type="scientific">Halochromatium glycolicum</name>
    <dbReference type="NCBI Taxonomy" id="85075"/>
    <lineage>
        <taxon>Bacteria</taxon>
        <taxon>Pseudomonadati</taxon>
        <taxon>Pseudomonadota</taxon>
        <taxon>Gammaproteobacteria</taxon>
        <taxon>Chromatiales</taxon>
        <taxon>Chromatiaceae</taxon>
        <taxon>Halochromatium</taxon>
    </lineage>
</organism>
<evidence type="ECO:0000313" key="3">
    <source>
        <dbReference type="Proteomes" id="UP001296776"/>
    </source>
</evidence>
<dbReference type="RefSeq" id="WP_200346573.1">
    <property type="nucleotide sequence ID" value="NZ_NRSJ01000021.1"/>
</dbReference>
<sequence length="243" mass="27191">MRTLRWLWLLALALSVSGCIKVDQTLTLEDDGSGTLDIRYGMSEQTISQLETMEQMGQAMGDNAGTDLGMDTETPFDFDFDEEDVRERFESEPIKGVELVSTNAETIDGWRYMNLKVRFDSLAALAKTDLFEDSEISLTRDAEGHYVLRQRSGDAEPMPSDDSAEDPMQTQMMQQMAAMFAGMRIANRVSVPTEIIETNATEVEGRTASWVFDIDEEPSVLSKLEHLDMRVVFSSTGASIDEL</sequence>
<dbReference type="PROSITE" id="PS51257">
    <property type="entry name" value="PROKAR_LIPOPROTEIN"/>
    <property type="match status" value="1"/>
</dbReference>
<reference evidence="2" key="1">
    <citation type="submission" date="2017-08" db="EMBL/GenBank/DDBJ databases">
        <authorList>
            <person name="Imhoff J.F."/>
            <person name="Rahn T."/>
            <person name="Kuenzel S."/>
            <person name="Neulinger S.C."/>
        </authorList>
    </citation>
    <scope>NUCLEOTIDE SEQUENCE</scope>
    <source>
        <strain evidence="2">DSM 11080</strain>
    </source>
</reference>
<feature type="chain" id="PRO_5042548986" description="Lipoprotein" evidence="1">
    <location>
        <begin position="23"/>
        <end position="243"/>
    </location>
</feature>
<keyword evidence="3" id="KW-1185">Reference proteome</keyword>